<keyword evidence="2" id="KW-1185">Reference proteome</keyword>
<protein>
    <submittedName>
        <fullName evidence="1">Uncharacterized protein</fullName>
    </submittedName>
</protein>
<name>A0A5E4NMI7_9HEMI</name>
<reference evidence="1 2" key="1">
    <citation type="submission" date="2019-08" db="EMBL/GenBank/DDBJ databases">
        <authorList>
            <person name="Alioto T."/>
            <person name="Alioto T."/>
            <person name="Gomez Garrido J."/>
        </authorList>
    </citation>
    <scope>NUCLEOTIDE SEQUENCE [LARGE SCALE GENOMIC DNA]</scope>
</reference>
<sequence>MRLKGKFCKSAVRPAIVRSYSSVCWAVDRKTIQRMGVVQTKILWGMMSEVTIKDWMRIEVAKVWLR</sequence>
<organism evidence="1 2">
    <name type="scientific">Cinara cedri</name>
    <dbReference type="NCBI Taxonomy" id="506608"/>
    <lineage>
        <taxon>Eukaryota</taxon>
        <taxon>Metazoa</taxon>
        <taxon>Ecdysozoa</taxon>
        <taxon>Arthropoda</taxon>
        <taxon>Hexapoda</taxon>
        <taxon>Insecta</taxon>
        <taxon>Pterygota</taxon>
        <taxon>Neoptera</taxon>
        <taxon>Paraneoptera</taxon>
        <taxon>Hemiptera</taxon>
        <taxon>Sternorrhyncha</taxon>
        <taxon>Aphidomorpha</taxon>
        <taxon>Aphidoidea</taxon>
        <taxon>Aphididae</taxon>
        <taxon>Lachninae</taxon>
        <taxon>Cinara</taxon>
    </lineage>
</organism>
<dbReference type="EMBL" id="CABPRJ010002391">
    <property type="protein sequence ID" value="VVC44935.1"/>
    <property type="molecule type" value="Genomic_DNA"/>
</dbReference>
<dbReference type="OrthoDB" id="769866at2759"/>
<gene>
    <name evidence="1" type="ORF">CINCED_3A004218</name>
</gene>
<accession>A0A5E4NMI7</accession>
<evidence type="ECO:0000313" key="1">
    <source>
        <dbReference type="EMBL" id="VVC44935.1"/>
    </source>
</evidence>
<dbReference type="AlphaFoldDB" id="A0A5E4NMI7"/>
<proteinExistence type="predicted"/>
<evidence type="ECO:0000313" key="2">
    <source>
        <dbReference type="Proteomes" id="UP000325440"/>
    </source>
</evidence>
<dbReference type="Proteomes" id="UP000325440">
    <property type="component" value="Unassembled WGS sequence"/>
</dbReference>